<dbReference type="GeneID" id="8861862"/>
<keyword evidence="3" id="KW-1185">Reference proteome</keyword>
<dbReference type="InParanoid" id="D2W5B7"/>
<accession>D2W5B7</accession>
<reference evidence="2 3" key="1">
    <citation type="journal article" date="2010" name="Cell">
        <title>The genome of Naegleria gruberi illuminates early eukaryotic versatility.</title>
        <authorList>
            <person name="Fritz-Laylin L.K."/>
            <person name="Prochnik S.E."/>
            <person name="Ginger M.L."/>
            <person name="Dacks J.B."/>
            <person name="Carpenter M.L."/>
            <person name="Field M.C."/>
            <person name="Kuo A."/>
            <person name="Paredez A."/>
            <person name="Chapman J."/>
            <person name="Pham J."/>
            <person name="Shu S."/>
            <person name="Neupane R."/>
            <person name="Cipriano M."/>
            <person name="Mancuso J."/>
            <person name="Tu H."/>
            <person name="Salamov A."/>
            <person name="Lindquist E."/>
            <person name="Shapiro H."/>
            <person name="Lucas S."/>
            <person name="Grigoriev I.V."/>
            <person name="Cande W.Z."/>
            <person name="Fulton C."/>
            <person name="Rokhsar D.S."/>
            <person name="Dawson S.C."/>
        </authorList>
    </citation>
    <scope>NUCLEOTIDE SEQUENCE [LARGE SCALE GENOMIC DNA]</scope>
    <source>
        <strain evidence="2 3">NEG-M</strain>
    </source>
</reference>
<name>D2W5B7_NAEGR</name>
<dbReference type="OMA" id="WINVNID"/>
<dbReference type="PANTHER" id="PTHR46601">
    <property type="entry name" value="ULP_PROTEASE DOMAIN-CONTAINING PROTEIN"/>
    <property type="match status" value="1"/>
</dbReference>
<evidence type="ECO:0000256" key="1">
    <source>
        <dbReference type="SAM" id="MobiDB-lite"/>
    </source>
</evidence>
<dbReference type="RefSeq" id="XP_002668478.1">
    <property type="nucleotide sequence ID" value="XM_002668432.1"/>
</dbReference>
<dbReference type="PANTHER" id="PTHR46601:SF1">
    <property type="entry name" value="ADF-H DOMAIN-CONTAINING PROTEIN"/>
    <property type="match status" value="1"/>
</dbReference>
<evidence type="ECO:0000313" key="2">
    <source>
        <dbReference type="EMBL" id="EFC35734.1"/>
    </source>
</evidence>
<evidence type="ECO:0000313" key="3">
    <source>
        <dbReference type="Proteomes" id="UP000006671"/>
    </source>
</evidence>
<feature type="compositionally biased region" description="Polar residues" evidence="1">
    <location>
        <begin position="628"/>
        <end position="637"/>
    </location>
</feature>
<dbReference type="Proteomes" id="UP000006671">
    <property type="component" value="Unassembled WGS sequence"/>
</dbReference>
<feature type="compositionally biased region" description="Basic and acidic residues" evidence="1">
    <location>
        <begin position="583"/>
        <end position="595"/>
    </location>
</feature>
<feature type="compositionally biased region" description="Acidic residues" evidence="1">
    <location>
        <begin position="596"/>
        <end position="626"/>
    </location>
</feature>
<organism evidence="3">
    <name type="scientific">Naegleria gruberi</name>
    <name type="common">Amoeba</name>
    <dbReference type="NCBI Taxonomy" id="5762"/>
    <lineage>
        <taxon>Eukaryota</taxon>
        <taxon>Discoba</taxon>
        <taxon>Heterolobosea</taxon>
        <taxon>Tetramitia</taxon>
        <taxon>Eutetramitia</taxon>
        <taxon>Vahlkampfiidae</taxon>
        <taxon>Naegleria</taxon>
    </lineage>
</organism>
<dbReference type="VEuPathDB" id="AmoebaDB:NAEGRDRAFT_54775"/>
<dbReference type="OrthoDB" id="7911103at2759"/>
<dbReference type="AlphaFoldDB" id="D2W5B7"/>
<protein>
    <submittedName>
        <fullName evidence="2">Predicted protein</fullName>
    </submittedName>
</protein>
<feature type="region of interest" description="Disordered" evidence="1">
    <location>
        <begin position="583"/>
        <end position="642"/>
    </location>
</feature>
<gene>
    <name evidence="2" type="ORF">NAEGRDRAFT_54775</name>
</gene>
<sequence length="657" mass="76091">MPSQNNAKCRTFVCVCGSKCNSSPAKSRHIKKCNHFAKAREFINTSYPELSLNKLIQPNIIEPIINVVNNDPLEASYIKMGRAVVKLIQELPITSPLRRPMVAKICKTVRPKDAVIILNFDESTIRKAKKESDDFVLMMKSKPNSTREKISATDIDRIQKYWYDSCRVSSTDVLQAKRKSATSEAVIVSKYWQDSPTCWIFQQYVDFSEHNQIPYHSIGTFVKYKPNNIRPSKKLEGICPICKDFKNNKAKYEEADQLLKHFKQEPECDCNHCQHYSENSQVELIALQRKYEKHLLHAQLIVDKSKYWEKAKQELKEDELIVVMDFASGWEVIDKAVETTNEFFEKHYIKDMIVVVVRKLGGEFHYTYFDLINDNHTSDHHYVREAWDYLLSSEEIFTNKSKIFLFSDGGPAHYKMCKTVVMIGEMTRKYDINIEYNFYPSHHGKGLCDAHIGVGKKYIKNKVKSREVEVESIDDIEMLLKQLKGTKVIRLDNIKTFEDYNVENIDKVRSFHQYTYEFDSENNMSLLCKISYEEESSVIKNVNLITNSGGKLTPNHCLFCNKTGHNHRLCKLLDEQYKKEDFDPSDHQFLSREDEYLPDGEESESDELLYDSDSDYDSISESESELDNVSTSSNEQLTVGKRAGRGNKLNAIISSLM</sequence>
<dbReference type="KEGG" id="ngr:NAEGRDRAFT_54775"/>
<dbReference type="EMBL" id="GG739047">
    <property type="protein sequence ID" value="EFC35734.1"/>
    <property type="molecule type" value="Genomic_DNA"/>
</dbReference>
<proteinExistence type="predicted"/>